<dbReference type="OrthoDB" id="8019141at2"/>
<name>A0A0H1R558_9HYPH</name>
<dbReference type="AlphaFoldDB" id="A0A0H1R558"/>
<protein>
    <submittedName>
        <fullName evidence="1">Uncharacterized protein</fullName>
    </submittedName>
</protein>
<keyword evidence="2" id="KW-1185">Reference proteome</keyword>
<gene>
    <name evidence="1" type="ORF">AA309_26845</name>
</gene>
<comment type="caution">
    <text evidence="1">The sequence shown here is derived from an EMBL/GenBank/DDBJ whole genome shotgun (WGS) entry which is preliminary data.</text>
</comment>
<dbReference type="Proteomes" id="UP000035489">
    <property type="component" value="Unassembled WGS sequence"/>
</dbReference>
<proteinExistence type="predicted"/>
<dbReference type="PATRIC" id="fig|1225564.3.peg.6991"/>
<dbReference type="RefSeq" id="WP_047192091.1">
    <property type="nucleotide sequence ID" value="NZ_LCYG01000091.1"/>
</dbReference>
<accession>A0A0H1R558</accession>
<evidence type="ECO:0000313" key="1">
    <source>
        <dbReference type="EMBL" id="KLK90234.1"/>
    </source>
</evidence>
<reference evidence="1 2" key="1">
    <citation type="submission" date="2015-05" db="EMBL/GenBank/DDBJ databases">
        <title>Draft genome sequence of Microvirga vignae strain BR3299, a novel nitrogen fixing bacteria isolated from Brazil semi-aired region.</title>
        <authorList>
            <person name="Zilli J.E."/>
            <person name="Passos S.R."/>
            <person name="Leite J."/>
            <person name="Baldani J.I."/>
            <person name="Xavier G.R."/>
            <person name="Rumjaneck N.G."/>
            <person name="Simoes-Araujo J.L."/>
        </authorList>
    </citation>
    <scope>NUCLEOTIDE SEQUENCE [LARGE SCALE GENOMIC DNA]</scope>
    <source>
        <strain evidence="1 2">BR3299</strain>
    </source>
</reference>
<sequence>MRPEQHALEESFYRECARLLIVVHTYKPWIGRPPNRWNNRHPGNGRFPGFGTIRLYAPNHIHVSLRQPVVLNRVCRSLEEVYDLLRRLELKTPKQ</sequence>
<dbReference type="EMBL" id="LCYG01000091">
    <property type="protein sequence ID" value="KLK90234.1"/>
    <property type="molecule type" value="Genomic_DNA"/>
</dbReference>
<dbReference type="STRING" id="1225564.AA309_26845"/>
<organism evidence="1 2">
    <name type="scientific">Microvirga vignae</name>
    <dbReference type="NCBI Taxonomy" id="1225564"/>
    <lineage>
        <taxon>Bacteria</taxon>
        <taxon>Pseudomonadati</taxon>
        <taxon>Pseudomonadota</taxon>
        <taxon>Alphaproteobacteria</taxon>
        <taxon>Hyphomicrobiales</taxon>
        <taxon>Methylobacteriaceae</taxon>
        <taxon>Microvirga</taxon>
    </lineage>
</organism>
<evidence type="ECO:0000313" key="2">
    <source>
        <dbReference type="Proteomes" id="UP000035489"/>
    </source>
</evidence>